<reference evidence="1 2" key="1">
    <citation type="submission" date="2019-03" db="EMBL/GenBank/DDBJ databases">
        <title>Draft Genome Sequence of Duganella callidus sp. nov., a Novel Duganella Species Isolated from Cultivated Soil.</title>
        <authorList>
            <person name="Raths R."/>
            <person name="Peta V."/>
            <person name="Bucking H."/>
        </authorList>
    </citation>
    <scope>NUCLEOTIDE SEQUENCE [LARGE SCALE GENOMIC DNA]</scope>
    <source>
        <strain evidence="1 2">DN04</strain>
    </source>
</reference>
<keyword evidence="2" id="KW-1185">Reference proteome</keyword>
<accession>A0A4Y9S442</accession>
<gene>
    <name evidence="1" type="ORF">E4L98_24920</name>
</gene>
<evidence type="ECO:0000313" key="1">
    <source>
        <dbReference type="EMBL" id="TFW15941.1"/>
    </source>
</evidence>
<dbReference type="AlphaFoldDB" id="A0A4Y9S442"/>
<name>A0A4Y9S442_9BURK</name>
<dbReference type="RefSeq" id="WP_135204227.1">
    <property type="nucleotide sequence ID" value="NZ_SPVG01000245.1"/>
</dbReference>
<comment type="caution">
    <text evidence="1">The sequence shown here is derived from an EMBL/GenBank/DDBJ whole genome shotgun (WGS) entry which is preliminary data.</text>
</comment>
<dbReference type="EMBL" id="SPVG01000245">
    <property type="protein sequence ID" value="TFW15941.1"/>
    <property type="molecule type" value="Genomic_DNA"/>
</dbReference>
<organism evidence="1 2">
    <name type="scientific">Duganella callida</name>
    <dbReference type="NCBI Taxonomy" id="2561932"/>
    <lineage>
        <taxon>Bacteria</taxon>
        <taxon>Pseudomonadati</taxon>
        <taxon>Pseudomonadota</taxon>
        <taxon>Betaproteobacteria</taxon>
        <taxon>Burkholderiales</taxon>
        <taxon>Oxalobacteraceae</taxon>
        <taxon>Telluria group</taxon>
        <taxon>Duganella</taxon>
    </lineage>
</organism>
<proteinExistence type="predicted"/>
<sequence length="145" mass="16078">MIYDLSRAERQHRAISNEKPAPNLVPKRCTCGKAAPAKVLVQHGKCHACQLADRVATLEPGDADLLLFMLGATPHWPRVRWGYRNHYLVNRRDRAAMERLVAAGFARAGAVLLQLQYFHATEVGCRLAGLDAKRTRVALSLGARP</sequence>
<dbReference type="Proteomes" id="UP000297729">
    <property type="component" value="Unassembled WGS sequence"/>
</dbReference>
<protein>
    <submittedName>
        <fullName evidence="1">Uncharacterized protein</fullName>
    </submittedName>
</protein>
<evidence type="ECO:0000313" key="2">
    <source>
        <dbReference type="Proteomes" id="UP000297729"/>
    </source>
</evidence>
<dbReference type="OrthoDB" id="8703511at2"/>